<evidence type="ECO:0000313" key="2">
    <source>
        <dbReference type="Proteomes" id="UP001152888"/>
    </source>
</evidence>
<dbReference type="AlphaFoldDB" id="A0A9P0PR81"/>
<dbReference type="Proteomes" id="UP001152888">
    <property type="component" value="Unassembled WGS sequence"/>
</dbReference>
<dbReference type="PANTHER" id="PTHR45913:SF22">
    <property type="entry name" value="SCAN BOX DOMAIN-CONTAINING PROTEIN"/>
    <property type="match status" value="1"/>
</dbReference>
<dbReference type="PANTHER" id="PTHR45913">
    <property type="entry name" value="EPM2A-INTERACTING PROTEIN 1"/>
    <property type="match status" value="1"/>
</dbReference>
<gene>
    <name evidence="1" type="ORF">ACAOBT_LOCUS22900</name>
</gene>
<keyword evidence="2" id="KW-1185">Reference proteome</keyword>
<accession>A0A9P0PR81</accession>
<sequence>MFASTSQRNDDGLRASYNISIAKSGKPHTIGEKLIFPAIEEVLKTVLHKPASDIIKRIPLSNNTVERRIDEISSDIESFLCNYLQTTHFSIQLDESTLPDNAALLLAYVRFIMNQEIYEELLFARTLITDTKGESIFHVLKDYFIEKAIPLSNIISVATDGAPAMVGRYRGFISYLKQNVSGVLAIHCVIHRQHLVAKNLSVRLHESLHLVIDAVNRIRSNALNTRLFTQLCEENDEHFHQLLLHTEVRWLSKGLCLTRFFALFETIFEFLEY</sequence>
<name>A0A9P0PR81_ACAOB</name>
<reference evidence="1" key="1">
    <citation type="submission" date="2022-03" db="EMBL/GenBank/DDBJ databases">
        <authorList>
            <person name="Sayadi A."/>
        </authorList>
    </citation>
    <scope>NUCLEOTIDE SEQUENCE</scope>
</reference>
<evidence type="ECO:0008006" key="3">
    <source>
        <dbReference type="Google" id="ProtNLM"/>
    </source>
</evidence>
<organism evidence="1 2">
    <name type="scientific">Acanthoscelides obtectus</name>
    <name type="common">Bean weevil</name>
    <name type="synonym">Bruchus obtectus</name>
    <dbReference type="NCBI Taxonomy" id="200917"/>
    <lineage>
        <taxon>Eukaryota</taxon>
        <taxon>Metazoa</taxon>
        <taxon>Ecdysozoa</taxon>
        <taxon>Arthropoda</taxon>
        <taxon>Hexapoda</taxon>
        <taxon>Insecta</taxon>
        <taxon>Pterygota</taxon>
        <taxon>Neoptera</taxon>
        <taxon>Endopterygota</taxon>
        <taxon>Coleoptera</taxon>
        <taxon>Polyphaga</taxon>
        <taxon>Cucujiformia</taxon>
        <taxon>Chrysomeloidea</taxon>
        <taxon>Chrysomelidae</taxon>
        <taxon>Bruchinae</taxon>
        <taxon>Bruchini</taxon>
        <taxon>Acanthoscelides</taxon>
    </lineage>
</organism>
<dbReference type="EMBL" id="CAKOFQ010007242">
    <property type="protein sequence ID" value="CAH1995887.1"/>
    <property type="molecule type" value="Genomic_DNA"/>
</dbReference>
<evidence type="ECO:0000313" key="1">
    <source>
        <dbReference type="EMBL" id="CAH1995887.1"/>
    </source>
</evidence>
<comment type="caution">
    <text evidence="1">The sequence shown here is derived from an EMBL/GenBank/DDBJ whole genome shotgun (WGS) entry which is preliminary data.</text>
</comment>
<protein>
    <recommendedName>
        <fullName evidence="3">SCAN domain-containing protein 3</fullName>
    </recommendedName>
</protein>
<proteinExistence type="predicted"/>